<evidence type="ECO:0000256" key="1">
    <source>
        <dbReference type="ARBA" id="ARBA00038048"/>
    </source>
</evidence>
<feature type="non-terminal residue" evidence="3">
    <location>
        <position position="1"/>
    </location>
</feature>
<dbReference type="GO" id="GO:0005739">
    <property type="term" value="C:mitochondrion"/>
    <property type="evidence" value="ECO:0007669"/>
    <property type="project" value="TreeGrafter"/>
</dbReference>
<comment type="similarity">
    <text evidence="1">Belongs to the saccharopine dehydrogenase family.</text>
</comment>
<dbReference type="AlphaFoldDB" id="A0A7R9LGE4"/>
<sequence length="443" mass="48691">FVVEELARSAQQESIKWAISGRSREKLAKVLTTASAETGIDVTNIPTIEADVQSEESLRAMTSRTRLVLNTVGPFQFFGEQVVKACIASVTNHLDISGSQYYMESMQLKYNKAAQEKGIYIASACGWDSIPFLKKHFNGELNSVETFFTLNTGPKGLATNVGTFQSAIHGIADKNKLKVIRSKLYREICAKPLPQTKFPLVKKSMPFRSEYVRGWCVPFPGCDPFVVQRTQRYKYEKCNERPTQIESYLIADTFVQLIGLITLGAVIAVMAPFRWGRSLLESYPSVFSFGRFTKTGPTREQIMAATFRLLIVGKGWSEKLSEPTDEPTETPNKTVMVEVTGFDPGYRATSTCLVQSGITLIKELDKLPEKGGVFTPGLLFEGTVCKTQLNNRVTKMSITFNYAGKVVLITGSSSGIGAATAALFASAGAQVVVTGRNVENIAE</sequence>
<name>A0A7R9LGE4_9ACAR</name>
<dbReference type="PANTHER" id="PTHR12286:SF5">
    <property type="entry name" value="SACCHAROPINE DEHYDROGENASE-LIKE OXIDOREDUCTASE"/>
    <property type="match status" value="1"/>
</dbReference>
<feature type="non-terminal residue" evidence="3">
    <location>
        <position position="443"/>
    </location>
</feature>
<dbReference type="GO" id="GO:0005811">
    <property type="term" value="C:lipid droplet"/>
    <property type="evidence" value="ECO:0007669"/>
    <property type="project" value="TreeGrafter"/>
</dbReference>
<dbReference type="PANTHER" id="PTHR12286">
    <property type="entry name" value="SACCHAROPINE DEHYDROGENASE-LIKE OXIDOREDUCTASE"/>
    <property type="match status" value="1"/>
</dbReference>
<dbReference type="InterPro" id="IPR002347">
    <property type="entry name" value="SDR_fam"/>
</dbReference>
<dbReference type="OrthoDB" id="10268090at2759"/>
<dbReference type="Pfam" id="PF03435">
    <property type="entry name" value="Sacchrp_dh_NADP"/>
    <property type="match status" value="1"/>
</dbReference>
<evidence type="ECO:0000313" key="3">
    <source>
        <dbReference type="EMBL" id="CAD7640399.1"/>
    </source>
</evidence>
<gene>
    <name evidence="3" type="ORF">OSB1V03_LOCUS18196</name>
</gene>
<accession>A0A7R9LGE4</accession>
<reference evidence="3" key="1">
    <citation type="submission" date="2020-11" db="EMBL/GenBank/DDBJ databases">
        <authorList>
            <person name="Tran Van P."/>
        </authorList>
    </citation>
    <scope>NUCLEOTIDE SEQUENCE</scope>
</reference>
<dbReference type="InterPro" id="IPR036291">
    <property type="entry name" value="NAD(P)-bd_dom_sf"/>
</dbReference>
<dbReference type="InterPro" id="IPR005097">
    <property type="entry name" value="Sacchrp_dh_NADP-bd"/>
</dbReference>
<protein>
    <recommendedName>
        <fullName evidence="2">Saccharopine dehydrogenase NADP binding domain-containing protein</fullName>
    </recommendedName>
</protein>
<dbReference type="Gene3D" id="3.40.50.720">
    <property type="entry name" value="NAD(P)-binding Rossmann-like Domain"/>
    <property type="match status" value="2"/>
</dbReference>
<feature type="domain" description="Saccharopine dehydrogenase NADP binding" evidence="2">
    <location>
        <begin position="2"/>
        <end position="121"/>
    </location>
</feature>
<dbReference type="GO" id="GO:0009247">
    <property type="term" value="P:glycolipid biosynthetic process"/>
    <property type="evidence" value="ECO:0007669"/>
    <property type="project" value="TreeGrafter"/>
</dbReference>
<dbReference type="Pfam" id="PF00106">
    <property type="entry name" value="adh_short"/>
    <property type="match status" value="1"/>
</dbReference>
<keyword evidence="4" id="KW-1185">Reference proteome</keyword>
<dbReference type="EMBL" id="CAJPIZ010023526">
    <property type="protein sequence ID" value="CAG2118244.1"/>
    <property type="molecule type" value="Genomic_DNA"/>
</dbReference>
<dbReference type="Proteomes" id="UP000759131">
    <property type="component" value="Unassembled WGS sequence"/>
</dbReference>
<organism evidence="3">
    <name type="scientific">Medioppia subpectinata</name>
    <dbReference type="NCBI Taxonomy" id="1979941"/>
    <lineage>
        <taxon>Eukaryota</taxon>
        <taxon>Metazoa</taxon>
        <taxon>Ecdysozoa</taxon>
        <taxon>Arthropoda</taxon>
        <taxon>Chelicerata</taxon>
        <taxon>Arachnida</taxon>
        <taxon>Acari</taxon>
        <taxon>Acariformes</taxon>
        <taxon>Sarcoptiformes</taxon>
        <taxon>Oribatida</taxon>
        <taxon>Brachypylina</taxon>
        <taxon>Oppioidea</taxon>
        <taxon>Oppiidae</taxon>
        <taxon>Medioppia</taxon>
    </lineage>
</organism>
<evidence type="ECO:0000313" key="4">
    <source>
        <dbReference type="Proteomes" id="UP000759131"/>
    </source>
</evidence>
<dbReference type="GO" id="GO:0005886">
    <property type="term" value="C:plasma membrane"/>
    <property type="evidence" value="ECO:0007669"/>
    <property type="project" value="TreeGrafter"/>
</dbReference>
<evidence type="ECO:0000259" key="2">
    <source>
        <dbReference type="Pfam" id="PF03435"/>
    </source>
</evidence>
<dbReference type="EMBL" id="OC878101">
    <property type="protein sequence ID" value="CAD7640399.1"/>
    <property type="molecule type" value="Genomic_DNA"/>
</dbReference>
<dbReference type="InterPro" id="IPR051276">
    <property type="entry name" value="Saccharopine_DH-like_oxidrdct"/>
</dbReference>
<dbReference type="SUPFAM" id="SSF51735">
    <property type="entry name" value="NAD(P)-binding Rossmann-fold domains"/>
    <property type="match status" value="2"/>
</dbReference>
<proteinExistence type="inferred from homology"/>